<dbReference type="PANTHER" id="PTHR33153:SF3">
    <property type="entry name" value="TRAFFICKING PROTEIN PARTICLE COMPLEX SUBUNIT 11 DOMAIN-CONTAINING PROTEIN"/>
    <property type="match status" value="1"/>
</dbReference>
<organism evidence="4 5">
    <name type="scientific">Durusdinium trenchii</name>
    <dbReference type="NCBI Taxonomy" id="1381693"/>
    <lineage>
        <taxon>Eukaryota</taxon>
        <taxon>Sar</taxon>
        <taxon>Alveolata</taxon>
        <taxon>Dinophyceae</taxon>
        <taxon>Suessiales</taxon>
        <taxon>Symbiodiniaceae</taxon>
        <taxon>Durusdinium</taxon>
    </lineage>
</organism>
<protein>
    <recommendedName>
        <fullName evidence="2">DUF7869 domain-containing protein</fullName>
    </recommendedName>
</protein>
<name>A0ABP0L9I1_9DINO</name>
<evidence type="ECO:0000259" key="2">
    <source>
        <dbReference type="Pfam" id="PF25273"/>
    </source>
</evidence>
<dbReference type="PANTHER" id="PTHR33153">
    <property type="entry name" value="MYND-TYPE DOMAIN-CONTAINING PROTEIN"/>
    <property type="match status" value="1"/>
</dbReference>
<evidence type="ECO:0000313" key="5">
    <source>
        <dbReference type="Proteomes" id="UP001642484"/>
    </source>
</evidence>
<dbReference type="EMBL" id="CAXAMN010011259">
    <property type="protein sequence ID" value="CAK9034825.1"/>
    <property type="molecule type" value="Genomic_DNA"/>
</dbReference>
<evidence type="ECO:0000313" key="3">
    <source>
        <dbReference type="EMBL" id="CAK9034825.1"/>
    </source>
</evidence>
<comment type="caution">
    <text evidence="4">The sequence shown here is derived from an EMBL/GenBank/DDBJ whole genome shotgun (WGS) entry which is preliminary data.</text>
</comment>
<evidence type="ECO:0000313" key="4">
    <source>
        <dbReference type="EMBL" id="CAK9034854.1"/>
    </source>
</evidence>
<dbReference type="InterPro" id="IPR057191">
    <property type="entry name" value="DUF7869"/>
</dbReference>
<accession>A0ABP0L9I1</accession>
<keyword evidence="5" id="KW-1185">Reference proteome</keyword>
<dbReference type="Pfam" id="PF25273">
    <property type="entry name" value="DUF7869"/>
    <property type="match status" value="1"/>
</dbReference>
<dbReference type="EMBL" id="CAXAMN010011270">
    <property type="protein sequence ID" value="CAK9034854.1"/>
    <property type="molecule type" value="Genomic_DNA"/>
</dbReference>
<reference evidence="4 5" key="1">
    <citation type="submission" date="2024-02" db="EMBL/GenBank/DDBJ databases">
        <authorList>
            <person name="Chen Y."/>
            <person name="Shah S."/>
            <person name="Dougan E. K."/>
            <person name="Thang M."/>
            <person name="Chan C."/>
        </authorList>
    </citation>
    <scope>NUCLEOTIDE SEQUENCE [LARGE SCALE GENOMIC DNA]</scope>
</reference>
<sequence>MGTSRCKRLYNAALEGADSAPVDLRFLQRPFSDKKGKKGDDVRSDVASYLAQLYESVAEVLPDVRDDAFDSFPSSSSSVPGALKDAYSIELNNQARAASGPASSEPKLLLAEKTRKPRKMRGAIKLNSDRLAGPHEGAKEIRKLPPGAMKEFWEQYRLVSALEEPVWVADFSFLQFRERGQHAQCSTCVRHRTMIRHLGGHLAARRQQLRLFHRHLQDQYQDRMLYWELRGLSRSKGNLITCICDGMDQGKWEIPRDPVLKGKDFASFQGVRMHISCCVVHGRLILFAVSSPDTKKDGNASIEILSCAFTILQKQGLCLPATHVVLQHDNTCREFKNNNGLRWACAQVSAHNVKSITCQYLRTGHTHEDIDQIFGSLSKHLLRRRTLETPEDVVATIKDFLAKSKFPFEAERHVVMMDSVREWIFGL</sequence>
<gene>
    <name evidence="3" type="ORF">CCMP2556_LOCUS19662</name>
    <name evidence="4" type="ORF">CCMP2556_LOCUS19675</name>
</gene>
<feature type="region of interest" description="Disordered" evidence="1">
    <location>
        <begin position="95"/>
        <end position="119"/>
    </location>
</feature>
<proteinExistence type="predicted"/>
<evidence type="ECO:0000256" key="1">
    <source>
        <dbReference type="SAM" id="MobiDB-lite"/>
    </source>
</evidence>
<dbReference type="Proteomes" id="UP001642484">
    <property type="component" value="Unassembled WGS sequence"/>
</dbReference>
<feature type="domain" description="DUF7869" evidence="2">
    <location>
        <begin position="266"/>
        <end position="402"/>
    </location>
</feature>